<evidence type="ECO:0000256" key="1">
    <source>
        <dbReference type="ARBA" id="ARBA00000900"/>
    </source>
</evidence>
<keyword evidence="5 15" id="KW-0808">Transferase</keyword>
<evidence type="ECO:0000256" key="14">
    <source>
        <dbReference type="PROSITE-ProRule" id="PRU00175"/>
    </source>
</evidence>
<dbReference type="PROSITE" id="PS50089">
    <property type="entry name" value="ZF_RING_2"/>
    <property type="match status" value="1"/>
</dbReference>
<keyword evidence="9 15" id="KW-0862">Zinc</keyword>
<evidence type="ECO:0000256" key="13">
    <source>
        <dbReference type="ARBA" id="ARBA00059679"/>
    </source>
</evidence>
<evidence type="ECO:0000313" key="20">
    <source>
        <dbReference type="Proteomes" id="UP001408356"/>
    </source>
</evidence>
<dbReference type="EC" id="2.3.2.27" evidence="15"/>
<evidence type="ECO:0000256" key="9">
    <source>
        <dbReference type="ARBA" id="ARBA00022833"/>
    </source>
</evidence>
<dbReference type="EMBL" id="JARVKF010000408">
    <property type="protein sequence ID" value="KAK9416189.1"/>
    <property type="molecule type" value="Genomic_DNA"/>
</dbReference>
<evidence type="ECO:0000256" key="7">
    <source>
        <dbReference type="ARBA" id="ARBA00022771"/>
    </source>
</evidence>
<feature type="coiled-coil region" evidence="16">
    <location>
        <begin position="529"/>
        <end position="626"/>
    </location>
</feature>
<comment type="caution">
    <text evidence="19">The sequence shown here is derived from an EMBL/GenBank/DDBJ whole genome shotgun (WGS) entry which is preliminary data.</text>
</comment>
<evidence type="ECO:0000256" key="12">
    <source>
        <dbReference type="ARBA" id="ARBA00023242"/>
    </source>
</evidence>
<dbReference type="Proteomes" id="UP001408356">
    <property type="component" value="Unassembled WGS sequence"/>
</dbReference>
<keyword evidence="10 15" id="KW-0156">Chromatin regulator</keyword>
<evidence type="ECO:0000256" key="4">
    <source>
        <dbReference type="ARBA" id="ARBA00005555"/>
    </source>
</evidence>
<keyword evidence="6 15" id="KW-0479">Metal-binding</keyword>
<feature type="region of interest" description="Disordered" evidence="17">
    <location>
        <begin position="221"/>
        <end position="242"/>
    </location>
</feature>
<evidence type="ECO:0000256" key="17">
    <source>
        <dbReference type="SAM" id="MobiDB-lite"/>
    </source>
</evidence>
<evidence type="ECO:0000256" key="8">
    <source>
        <dbReference type="ARBA" id="ARBA00022786"/>
    </source>
</evidence>
<feature type="coiled-coil region" evidence="16">
    <location>
        <begin position="247"/>
        <end position="394"/>
    </location>
</feature>
<keyword evidence="12 15" id="KW-0539">Nucleus</keyword>
<dbReference type="SMART" id="SM00184">
    <property type="entry name" value="RING"/>
    <property type="match status" value="1"/>
</dbReference>
<reference evidence="19 20" key="1">
    <citation type="journal article" date="2024" name="J. Plant Pathol.">
        <title>Sequence and assembly of the genome of Seiridium unicorne, isolate CBS 538.82, causal agent of cypress canker disease.</title>
        <authorList>
            <person name="Scali E."/>
            <person name="Rocca G.D."/>
            <person name="Danti R."/>
            <person name="Garbelotto M."/>
            <person name="Barberini S."/>
            <person name="Baroncelli R."/>
            <person name="Emiliani G."/>
        </authorList>
    </citation>
    <scope>NUCLEOTIDE SEQUENCE [LARGE SCALE GENOMIC DNA]</scope>
    <source>
        <strain evidence="19 20">BM-138-508</strain>
    </source>
</reference>
<dbReference type="Pfam" id="PF26095">
    <property type="entry name" value="CC_Bre1"/>
    <property type="match status" value="1"/>
</dbReference>
<gene>
    <name evidence="19" type="ORF">SUNI508_09769</name>
</gene>
<evidence type="ECO:0000256" key="11">
    <source>
        <dbReference type="ARBA" id="ARBA00023054"/>
    </source>
</evidence>
<evidence type="ECO:0000259" key="18">
    <source>
        <dbReference type="PROSITE" id="PS50089"/>
    </source>
</evidence>
<evidence type="ECO:0000256" key="15">
    <source>
        <dbReference type="RuleBase" id="RU365038"/>
    </source>
</evidence>
<dbReference type="CDD" id="cd16499">
    <property type="entry name" value="RING-HC_Bre1-like"/>
    <property type="match status" value="1"/>
</dbReference>
<accession>A0ABR2UPC4</accession>
<evidence type="ECO:0000256" key="6">
    <source>
        <dbReference type="ARBA" id="ARBA00022723"/>
    </source>
</evidence>
<organism evidence="19 20">
    <name type="scientific">Seiridium unicorne</name>
    <dbReference type="NCBI Taxonomy" id="138068"/>
    <lineage>
        <taxon>Eukaryota</taxon>
        <taxon>Fungi</taxon>
        <taxon>Dikarya</taxon>
        <taxon>Ascomycota</taxon>
        <taxon>Pezizomycotina</taxon>
        <taxon>Sordariomycetes</taxon>
        <taxon>Xylariomycetidae</taxon>
        <taxon>Amphisphaeriales</taxon>
        <taxon>Sporocadaceae</taxon>
        <taxon>Seiridium</taxon>
    </lineage>
</organism>
<dbReference type="InterPro" id="IPR017907">
    <property type="entry name" value="Znf_RING_CS"/>
</dbReference>
<evidence type="ECO:0000256" key="3">
    <source>
        <dbReference type="ARBA" id="ARBA00004906"/>
    </source>
</evidence>
<keyword evidence="7 14" id="KW-0863">Zinc-finger</keyword>
<evidence type="ECO:0000256" key="16">
    <source>
        <dbReference type="SAM" id="Coils"/>
    </source>
</evidence>
<dbReference type="PANTHER" id="PTHR23163">
    <property type="entry name" value="RING FINGER PROTEIN-RELATED"/>
    <property type="match status" value="1"/>
</dbReference>
<keyword evidence="11 15" id="KW-0175">Coiled coil</keyword>
<dbReference type="Gene3D" id="3.30.40.10">
    <property type="entry name" value="Zinc/RING finger domain, C3HC4 (zinc finger)"/>
    <property type="match status" value="1"/>
</dbReference>
<evidence type="ECO:0000313" key="19">
    <source>
        <dbReference type="EMBL" id="KAK9416189.1"/>
    </source>
</evidence>
<comment type="catalytic activity">
    <reaction evidence="1 15">
        <text>S-ubiquitinyl-[E2 ubiquitin-conjugating enzyme]-L-cysteine + [acceptor protein]-L-lysine = [E2 ubiquitin-conjugating enzyme]-L-cysteine + N(6)-ubiquitinyl-[acceptor protein]-L-lysine.</text>
        <dbReference type="EC" id="2.3.2.27"/>
    </reaction>
</comment>
<dbReference type="InterPro" id="IPR027370">
    <property type="entry name" value="Znf-RING_euk"/>
</dbReference>
<dbReference type="InterPro" id="IPR013083">
    <property type="entry name" value="Znf_RING/FYVE/PHD"/>
</dbReference>
<keyword evidence="8 15" id="KW-0833">Ubl conjugation pathway</keyword>
<keyword evidence="20" id="KW-1185">Reference proteome</keyword>
<protein>
    <recommendedName>
        <fullName evidence="15">E3 ubiquitin protein ligase</fullName>
        <ecNumber evidence="15">2.3.2.27</ecNumber>
    </recommendedName>
</protein>
<name>A0ABR2UPC4_9PEZI</name>
<feature type="region of interest" description="Disordered" evidence="17">
    <location>
        <begin position="1"/>
        <end position="36"/>
    </location>
</feature>
<dbReference type="InterPro" id="IPR013956">
    <property type="entry name" value="E3_ubiquit_lig_Bre1"/>
</dbReference>
<dbReference type="PANTHER" id="PTHR23163:SF0">
    <property type="entry name" value="E3 UBIQUITIN-PROTEIN LIGASE BRE1"/>
    <property type="match status" value="1"/>
</dbReference>
<evidence type="ECO:0000256" key="5">
    <source>
        <dbReference type="ARBA" id="ARBA00022679"/>
    </source>
</evidence>
<comment type="subcellular location">
    <subcellularLocation>
        <location evidence="2 15">Nucleus</location>
    </subcellularLocation>
</comment>
<comment type="pathway">
    <text evidence="3 15">Protein modification; protein ubiquitination.</text>
</comment>
<proteinExistence type="inferred from homology"/>
<comment type="similarity">
    <text evidence="4 15">Belongs to the BRE1 family.</text>
</comment>
<sequence>MEDRKRPALSATDDIAPPSKRQQINGGANAAKDDDSKEDAWIEEYTRGAIYRQMQEYKRTCNTLEARLEEMERRSAHHDDHLRVVDAWWIQLLQELKNLAEKTIPFQPDDKEQIFPTHTTFKDLQELESHLSEKASVISEMADSIFARLATKRPIEPNVATLESQVNKLLAEQKEFLVKINRLSSEKEGVSDQLNTATLRYMKAERKMDRLKSSQVQKLEQQALASSTARPAGLDHENGVTEVNGNSAELQLKLKEATAVSDKQKQQLETALSESKKLQEELTTLQAKLTGLTDEDYARTDAFKSFKSRQDDLVKKINLLESQNKRLTDANTKLEAERSSYKKRLESEAQQLTTELEDQLQQSDTNLARVRVIRDELHQEVQKLQGSKEQERIALEEMKSLVSANEDCIRQLESQVQRLTPSEDVDMTPRPDVESLAVDDLREKYKKLQRDFESINSELPAMAAAVKKYQILANKKVYDVVAVEDRISVALAEKGKANQKYFDARRNHDALNEELKKVRMHNSKNSEVISQLKENENQSRALVASLEKQIADLKQANATMVLESKRTDANNNEMMKRYEALRAQITELSNLAKTKDTATAMARERASILETENEKLKVRLDSTSKDRDKWKVKSLSNSSEEEEMLRKLATCSVCHNNFKNTALKTCGHIFCRSCIDDRISNRMRKCPNCSKMFDKLDVMTVHL</sequence>
<comment type="function">
    <text evidence="13">E3 ubiquitin-protein ligase that mediates monoubiquitination of histone H2B to form H2BK123ub1. H2BK123ub1 gives a specific tag for epigenetic transcriptional activation and is also a prerequisite for H3K4me and H3K79me formation.</text>
</comment>
<dbReference type="Pfam" id="PF08647">
    <property type="entry name" value="BRE1"/>
    <property type="match status" value="1"/>
</dbReference>
<evidence type="ECO:0000256" key="2">
    <source>
        <dbReference type="ARBA" id="ARBA00004123"/>
    </source>
</evidence>
<dbReference type="InterPro" id="IPR058643">
    <property type="entry name" value="BRE1-like_CC"/>
</dbReference>
<dbReference type="SUPFAM" id="SSF57850">
    <property type="entry name" value="RING/U-box"/>
    <property type="match status" value="1"/>
</dbReference>
<evidence type="ECO:0000256" key="10">
    <source>
        <dbReference type="ARBA" id="ARBA00022853"/>
    </source>
</evidence>
<dbReference type="InterPro" id="IPR001841">
    <property type="entry name" value="Znf_RING"/>
</dbReference>
<feature type="domain" description="RING-type" evidence="18">
    <location>
        <begin position="651"/>
        <end position="690"/>
    </location>
</feature>
<dbReference type="Pfam" id="PF13445">
    <property type="entry name" value="zf-RING_UBOX"/>
    <property type="match status" value="1"/>
</dbReference>
<dbReference type="PROSITE" id="PS00518">
    <property type="entry name" value="ZF_RING_1"/>
    <property type="match status" value="1"/>
</dbReference>
<feature type="coiled-coil region" evidence="16">
    <location>
        <begin position="54"/>
        <end position="81"/>
    </location>
</feature>